<accession>A0A8E2E4Y0</accession>
<gene>
    <name evidence="2" type="ORF">K432DRAFT_384723</name>
</gene>
<keyword evidence="3" id="KW-1185">Reference proteome</keyword>
<dbReference type="OrthoDB" id="5416172at2759"/>
<dbReference type="AlphaFoldDB" id="A0A8E2E4Y0"/>
<feature type="compositionally biased region" description="Polar residues" evidence="1">
    <location>
        <begin position="65"/>
        <end position="74"/>
    </location>
</feature>
<evidence type="ECO:0000313" key="3">
    <source>
        <dbReference type="Proteomes" id="UP000250266"/>
    </source>
</evidence>
<reference evidence="2 3" key="1">
    <citation type="journal article" date="2016" name="Nat. Commun.">
        <title>Ectomycorrhizal ecology is imprinted in the genome of the dominant symbiotic fungus Cenococcum geophilum.</title>
        <authorList>
            <consortium name="DOE Joint Genome Institute"/>
            <person name="Peter M."/>
            <person name="Kohler A."/>
            <person name="Ohm R.A."/>
            <person name="Kuo A."/>
            <person name="Krutzmann J."/>
            <person name="Morin E."/>
            <person name="Arend M."/>
            <person name="Barry K.W."/>
            <person name="Binder M."/>
            <person name="Choi C."/>
            <person name="Clum A."/>
            <person name="Copeland A."/>
            <person name="Grisel N."/>
            <person name="Haridas S."/>
            <person name="Kipfer T."/>
            <person name="LaButti K."/>
            <person name="Lindquist E."/>
            <person name="Lipzen A."/>
            <person name="Maire R."/>
            <person name="Meier B."/>
            <person name="Mihaltcheva S."/>
            <person name="Molinier V."/>
            <person name="Murat C."/>
            <person name="Poggeler S."/>
            <person name="Quandt C.A."/>
            <person name="Sperisen C."/>
            <person name="Tritt A."/>
            <person name="Tisserant E."/>
            <person name="Crous P.W."/>
            <person name="Henrissat B."/>
            <person name="Nehls U."/>
            <person name="Egli S."/>
            <person name="Spatafora J.W."/>
            <person name="Grigoriev I.V."/>
            <person name="Martin F.M."/>
        </authorList>
    </citation>
    <scope>NUCLEOTIDE SEQUENCE [LARGE SCALE GENOMIC DNA]</scope>
    <source>
        <strain evidence="2 3">CBS 459.81</strain>
    </source>
</reference>
<organism evidence="2 3">
    <name type="scientific">Lepidopterella palustris CBS 459.81</name>
    <dbReference type="NCBI Taxonomy" id="1314670"/>
    <lineage>
        <taxon>Eukaryota</taxon>
        <taxon>Fungi</taxon>
        <taxon>Dikarya</taxon>
        <taxon>Ascomycota</taxon>
        <taxon>Pezizomycotina</taxon>
        <taxon>Dothideomycetes</taxon>
        <taxon>Pleosporomycetidae</taxon>
        <taxon>Mytilinidiales</taxon>
        <taxon>Argynnaceae</taxon>
        <taxon>Lepidopterella</taxon>
    </lineage>
</organism>
<protein>
    <submittedName>
        <fullName evidence="2">Uncharacterized protein</fullName>
    </submittedName>
</protein>
<feature type="compositionally biased region" description="Basic and acidic residues" evidence="1">
    <location>
        <begin position="75"/>
        <end position="91"/>
    </location>
</feature>
<evidence type="ECO:0000313" key="2">
    <source>
        <dbReference type="EMBL" id="OCK77397.1"/>
    </source>
</evidence>
<sequence>MAVGGTSIPNAAGIQCIVPSVPRPDQKDPLIEFSQANPASANDYATDIPRGVRDHGQTVEAITDTGDQLPSSIEKNLDDAGCDPREKSHDQ</sequence>
<evidence type="ECO:0000256" key="1">
    <source>
        <dbReference type="SAM" id="MobiDB-lite"/>
    </source>
</evidence>
<name>A0A8E2E4Y0_9PEZI</name>
<proteinExistence type="predicted"/>
<feature type="region of interest" description="Disordered" evidence="1">
    <location>
        <begin position="63"/>
        <end position="91"/>
    </location>
</feature>
<dbReference type="Proteomes" id="UP000250266">
    <property type="component" value="Unassembled WGS sequence"/>
</dbReference>
<dbReference type="EMBL" id="KV745131">
    <property type="protein sequence ID" value="OCK77397.1"/>
    <property type="molecule type" value="Genomic_DNA"/>
</dbReference>